<dbReference type="Pfam" id="PF03992">
    <property type="entry name" value="ABM"/>
    <property type="match status" value="1"/>
</dbReference>
<keyword evidence="2" id="KW-0503">Monooxygenase</keyword>
<sequence>MSAITTIAKWEVKPGELKTVLSLLSQLAIKSKEEESNLFYNVLQSNADPNLIVLLEGYADETALTSHRNSEHFQQFVVQEIVPRLVNREVILAREITLDDFYPN</sequence>
<dbReference type="EMBL" id="FNAN01000011">
    <property type="protein sequence ID" value="SDF60272.1"/>
    <property type="molecule type" value="Genomic_DNA"/>
</dbReference>
<accession>A0A1G7MEN1</accession>
<evidence type="ECO:0000313" key="3">
    <source>
        <dbReference type="Proteomes" id="UP000198748"/>
    </source>
</evidence>
<dbReference type="InterPro" id="IPR011008">
    <property type="entry name" value="Dimeric_a/b-barrel"/>
</dbReference>
<protein>
    <submittedName>
        <fullName evidence="2">Quinol monooxygenase YgiN</fullName>
    </submittedName>
</protein>
<dbReference type="AlphaFoldDB" id="A0A1G7MEN1"/>
<dbReference type="STRING" id="659014.SAMN04487996_111244"/>
<dbReference type="PANTHER" id="PTHR33336">
    <property type="entry name" value="QUINOL MONOOXYGENASE YGIN-RELATED"/>
    <property type="match status" value="1"/>
</dbReference>
<dbReference type="RefSeq" id="WP_090153600.1">
    <property type="nucleotide sequence ID" value="NZ_FNAN01000011.1"/>
</dbReference>
<dbReference type="PANTHER" id="PTHR33336:SF3">
    <property type="entry name" value="ABM DOMAIN-CONTAINING PROTEIN"/>
    <property type="match status" value="1"/>
</dbReference>
<evidence type="ECO:0000313" key="2">
    <source>
        <dbReference type="EMBL" id="SDF60272.1"/>
    </source>
</evidence>
<keyword evidence="3" id="KW-1185">Reference proteome</keyword>
<reference evidence="3" key="1">
    <citation type="submission" date="2016-10" db="EMBL/GenBank/DDBJ databases">
        <authorList>
            <person name="Varghese N."/>
            <person name="Submissions S."/>
        </authorList>
    </citation>
    <scope>NUCLEOTIDE SEQUENCE [LARGE SCALE GENOMIC DNA]</scope>
    <source>
        <strain evidence="3">DSM 25329</strain>
    </source>
</reference>
<dbReference type="SUPFAM" id="SSF54909">
    <property type="entry name" value="Dimeric alpha+beta barrel"/>
    <property type="match status" value="1"/>
</dbReference>
<organism evidence="2 3">
    <name type="scientific">Dyadobacter soli</name>
    <dbReference type="NCBI Taxonomy" id="659014"/>
    <lineage>
        <taxon>Bacteria</taxon>
        <taxon>Pseudomonadati</taxon>
        <taxon>Bacteroidota</taxon>
        <taxon>Cytophagia</taxon>
        <taxon>Cytophagales</taxon>
        <taxon>Spirosomataceae</taxon>
        <taxon>Dyadobacter</taxon>
    </lineage>
</organism>
<proteinExistence type="predicted"/>
<evidence type="ECO:0000259" key="1">
    <source>
        <dbReference type="PROSITE" id="PS51725"/>
    </source>
</evidence>
<dbReference type="InterPro" id="IPR050744">
    <property type="entry name" value="AI-2_Isomerase_LsrG"/>
</dbReference>
<keyword evidence="2" id="KW-0560">Oxidoreductase</keyword>
<name>A0A1G7MEN1_9BACT</name>
<dbReference type="Gene3D" id="3.30.70.100">
    <property type="match status" value="1"/>
</dbReference>
<dbReference type="InterPro" id="IPR007138">
    <property type="entry name" value="ABM_dom"/>
</dbReference>
<feature type="domain" description="ABM" evidence="1">
    <location>
        <begin position="4"/>
        <end position="96"/>
    </location>
</feature>
<dbReference type="OrthoDB" id="964493at2"/>
<dbReference type="Proteomes" id="UP000198748">
    <property type="component" value="Unassembled WGS sequence"/>
</dbReference>
<dbReference type="PROSITE" id="PS51725">
    <property type="entry name" value="ABM"/>
    <property type="match status" value="1"/>
</dbReference>
<dbReference type="GO" id="GO:0004497">
    <property type="term" value="F:monooxygenase activity"/>
    <property type="evidence" value="ECO:0007669"/>
    <property type="project" value="UniProtKB-KW"/>
</dbReference>
<gene>
    <name evidence="2" type="ORF">SAMN04487996_111244</name>
</gene>
<dbReference type="GO" id="GO:0005829">
    <property type="term" value="C:cytosol"/>
    <property type="evidence" value="ECO:0007669"/>
    <property type="project" value="TreeGrafter"/>
</dbReference>